<protein>
    <recommendedName>
        <fullName evidence="4">Heterokaryon incompatibility domain-containing protein</fullName>
    </recommendedName>
</protein>
<feature type="transmembrane region" description="Helical" evidence="1">
    <location>
        <begin position="892"/>
        <end position="915"/>
    </location>
</feature>
<evidence type="ECO:0008006" key="4">
    <source>
        <dbReference type="Google" id="ProtNLM"/>
    </source>
</evidence>
<dbReference type="PANTHER" id="PTHR39596:SF3">
    <property type="entry name" value="HETEROKARYON INCOMPATIBILITY DOMAIN-CONTAINING PROTEIN"/>
    <property type="match status" value="1"/>
</dbReference>
<organism evidence="2 3">
    <name type="scientific">Bipolaris victoriae (strain FI3)</name>
    <name type="common">Victoria blight of oats agent</name>
    <name type="synonym">Cochliobolus victoriae</name>
    <dbReference type="NCBI Taxonomy" id="930091"/>
    <lineage>
        <taxon>Eukaryota</taxon>
        <taxon>Fungi</taxon>
        <taxon>Dikarya</taxon>
        <taxon>Ascomycota</taxon>
        <taxon>Pezizomycotina</taxon>
        <taxon>Dothideomycetes</taxon>
        <taxon>Pleosporomycetidae</taxon>
        <taxon>Pleosporales</taxon>
        <taxon>Pleosporineae</taxon>
        <taxon>Pleosporaceae</taxon>
        <taxon>Bipolaris</taxon>
    </lineage>
</organism>
<dbReference type="HOGENOM" id="CLU_318611_0_0_1"/>
<sequence length="986" mass="111477">MRHDRTTDSDGQSALTRAILDLAFSPPNTRYLRAPFGGEGVQVPLITSTVIRPGDDIWMWYHNQKPSDYYSTRLDVSSSAESKATFIQEWLYFGLLAVLCDTAITGYNFSTRGERRLRVVSSELVKSKIINMQVSVLQLPEKESTDVLQRHSMILSDANGAAHWAESHFTVRSNSSESIDLILLSVKVLISTISRSYHWTYDRLRRLQKASDWFSVANRQGDKFTAAGRAIEFKMRENGWCVHQIHKVLSTFSYHTAYYFARLPRPGSAKFVHESCSKNSCKGWNSQPGDTSARHATDTCTCPTISISSVDVAKVIQGGHIPLVSIEEDVHGRLVLKLHTKQWHSRYVAISHVWADGLGNAFENGLPTCQLRMLQTYFAQIAIRRPNLSTCTMTTTNTLFWMDTLCIPVQTAPPAESIPEEILQDVKGKAIDRMNLVYASSQHTLVLDAELRMIPMATNHTTKLAYIQCCGWTTRSWTLQEGYLPPSTIYAFSDGIYSHNTARLDVPQSPPPVRGINGLRVSPLDPEFPARQFDSLVQREIWALSSVQYLGIWGPSKPRITRCPEVLLRDRFARVWNELLDRVSSLPADTPAILANLLGVSAYEVLKRKTEQERIALIIRQQKVLPVELLFNTGPRLRGRLSTHLSESRAGSQMQHHVTAQETTPEESIGILEISTLQTQSFKNGWVPASIEGDKCLQTLEAKFYLQVLEDRLQYHNNGREFAPIFLWTSVGPSVPIPTFVVDLQCVVLENHVCDAACTSHGFITIDILVDSPPLRAQDRSKERVLGHCFMFDPGPMRAWLLGRVDSAPGCHLMILSRSDGRIATRYSSPIRINRFTEETQALRRFPTLGCKCNCPDCLPKRQYVEILYDGDDLGPLLPTHSEPPSQLIQRYWFTPWATFAVHFTILDGLISYMITFPDPIRTLYLSLPTTIIIPWLVYLYQSTILRQAAKRLLLKPLSDGRQPSRLLRFFIRNPQHLIDAAMVAH</sequence>
<evidence type="ECO:0000313" key="2">
    <source>
        <dbReference type="EMBL" id="EUN21351.1"/>
    </source>
</evidence>
<proteinExistence type="predicted"/>
<evidence type="ECO:0000313" key="3">
    <source>
        <dbReference type="Proteomes" id="UP000054337"/>
    </source>
</evidence>
<feature type="transmembrane region" description="Helical" evidence="1">
    <location>
        <begin position="921"/>
        <end position="941"/>
    </location>
</feature>
<accession>W7DYZ4</accession>
<keyword evidence="1" id="KW-0812">Transmembrane</keyword>
<keyword evidence="3" id="KW-1185">Reference proteome</keyword>
<gene>
    <name evidence="2" type="ORF">COCVIDRAFT_20741</name>
</gene>
<dbReference type="EMBL" id="KI968852">
    <property type="protein sequence ID" value="EUN21351.1"/>
    <property type="molecule type" value="Genomic_DNA"/>
</dbReference>
<dbReference type="RefSeq" id="XP_014550904.1">
    <property type="nucleotide sequence ID" value="XM_014695418.1"/>
</dbReference>
<keyword evidence="1" id="KW-1133">Transmembrane helix</keyword>
<evidence type="ECO:0000256" key="1">
    <source>
        <dbReference type="SAM" id="Phobius"/>
    </source>
</evidence>
<dbReference type="GeneID" id="26252595"/>
<dbReference type="Proteomes" id="UP000054337">
    <property type="component" value="Unassembled WGS sequence"/>
</dbReference>
<dbReference type="AlphaFoldDB" id="W7DYZ4"/>
<name>W7DYZ4_BIPV3</name>
<keyword evidence="1" id="KW-0472">Membrane</keyword>
<dbReference type="PANTHER" id="PTHR39596">
    <property type="match status" value="1"/>
</dbReference>
<reference evidence="2 3" key="1">
    <citation type="journal article" date="2013" name="PLoS Genet.">
        <title>Comparative genome structure, secondary metabolite, and effector coding capacity across Cochliobolus pathogens.</title>
        <authorList>
            <person name="Condon B.J."/>
            <person name="Leng Y."/>
            <person name="Wu D."/>
            <person name="Bushley K.E."/>
            <person name="Ohm R.A."/>
            <person name="Otillar R."/>
            <person name="Martin J."/>
            <person name="Schackwitz W."/>
            <person name="Grimwood J."/>
            <person name="MohdZainudin N."/>
            <person name="Xue C."/>
            <person name="Wang R."/>
            <person name="Manning V.A."/>
            <person name="Dhillon B."/>
            <person name="Tu Z.J."/>
            <person name="Steffenson B.J."/>
            <person name="Salamov A."/>
            <person name="Sun H."/>
            <person name="Lowry S."/>
            <person name="LaButti K."/>
            <person name="Han J."/>
            <person name="Copeland A."/>
            <person name="Lindquist E."/>
            <person name="Barry K."/>
            <person name="Schmutz J."/>
            <person name="Baker S.E."/>
            <person name="Ciuffetti L.M."/>
            <person name="Grigoriev I.V."/>
            <person name="Zhong S."/>
            <person name="Turgeon B.G."/>
        </authorList>
    </citation>
    <scope>NUCLEOTIDE SEQUENCE [LARGE SCALE GENOMIC DNA]</scope>
    <source>
        <strain evidence="2 3">FI3</strain>
    </source>
</reference>